<comment type="caution">
    <text evidence="1">The sequence shown here is derived from an EMBL/GenBank/DDBJ whole genome shotgun (WGS) entry which is preliminary data.</text>
</comment>
<dbReference type="RefSeq" id="WP_007486293.1">
    <property type="nucleotide sequence ID" value="NZ_JH724315.1"/>
</dbReference>
<dbReference type="Proteomes" id="UP000003089">
    <property type="component" value="Unassembled WGS sequence"/>
</dbReference>
<proteinExistence type="predicted"/>
<dbReference type="PATRIC" id="fig|997884.3.peg.3193"/>
<dbReference type="AlphaFoldDB" id="I9GMH2"/>
<dbReference type="EMBL" id="AGXS01000020">
    <property type="protein sequence ID" value="EIY48029.1"/>
    <property type="molecule type" value="Genomic_DNA"/>
</dbReference>
<organism evidence="1 2">
    <name type="scientific">Bacteroides nordii CL02T12C05</name>
    <dbReference type="NCBI Taxonomy" id="997884"/>
    <lineage>
        <taxon>Bacteria</taxon>
        <taxon>Pseudomonadati</taxon>
        <taxon>Bacteroidota</taxon>
        <taxon>Bacteroidia</taxon>
        <taxon>Bacteroidales</taxon>
        <taxon>Bacteroidaceae</taxon>
        <taxon>Bacteroides</taxon>
    </lineage>
</organism>
<sequence length="65" mass="7793">MSKPKYYCAPRFGHYNIYRDDGDGSSTKVDDRQTKEDALKEVYRLNGWDYERRAQKINKERKTSI</sequence>
<dbReference type="STRING" id="997884.HMPREF1068_03108"/>
<protein>
    <submittedName>
        <fullName evidence="1">Uncharacterized protein</fullName>
    </submittedName>
</protein>
<name>I9GMH2_9BACE</name>
<accession>I9GMH2</accession>
<evidence type="ECO:0000313" key="1">
    <source>
        <dbReference type="EMBL" id="EIY48029.1"/>
    </source>
</evidence>
<dbReference type="HOGENOM" id="CLU_206347_0_0_10"/>
<evidence type="ECO:0000313" key="2">
    <source>
        <dbReference type="Proteomes" id="UP000003089"/>
    </source>
</evidence>
<reference evidence="1 2" key="1">
    <citation type="submission" date="2012-02" db="EMBL/GenBank/DDBJ databases">
        <title>The Genome Sequence of Bacteroides nordii CL02T12C05.</title>
        <authorList>
            <consortium name="The Broad Institute Genome Sequencing Platform"/>
            <person name="Earl A."/>
            <person name="Ward D."/>
            <person name="Feldgarden M."/>
            <person name="Gevers D."/>
            <person name="Zitomersky N.L."/>
            <person name="Coyne M.J."/>
            <person name="Comstock L.E."/>
            <person name="Young S.K."/>
            <person name="Zeng Q."/>
            <person name="Gargeya S."/>
            <person name="Fitzgerald M."/>
            <person name="Haas B."/>
            <person name="Abouelleil A."/>
            <person name="Alvarado L."/>
            <person name="Arachchi H.M."/>
            <person name="Berlin A."/>
            <person name="Chapman S.B."/>
            <person name="Gearin G."/>
            <person name="Goldberg J."/>
            <person name="Griggs A."/>
            <person name="Gujja S."/>
            <person name="Hansen M."/>
            <person name="Heiman D."/>
            <person name="Howarth C."/>
            <person name="Larimer J."/>
            <person name="Lui A."/>
            <person name="MacDonald P.J.P."/>
            <person name="McCowen C."/>
            <person name="Montmayeur A."/>
            <person name="Murphy C."/>
            <person name="Neiman D."/>
            <person name="Pearson M."/>
            <person name="Priest M."/>
            <person name="Roberts A."/>
            <person name="Saif S."/>
            <person name="Shea T."/>
            <person name="Sisk P."/>
            <person name="Stolte C."/>
            <person name="Sykes S."/>
            <person name="Wortman J."/>
            <person name="Nusbaum C."/>
            <person name="Birren B."/>
        </authorList>
    </citation>
    <scope>NUCLEOTIDE SEQUENCE [LARGE SCALE GENOMIC DNA]</scope>
    <source>
        <strain evidence="1 2">CL02T12C05</strain>
    </source>
</reference>
<gene>
    <name evidence="1" type="ORF">HMPREF1068_03108</name>
</gene>
<keyword evidence="2" id="KW-1185">Reference proteome</keyword>